<dbReference type="PROSITE" id="PS51462">
    <property type="entry name" value="NUDIX"/>
    <property type="match status" value="1"/>
</dbReference>
<dbReference type="STRING" id="1399860.A0A2C5YJ68"/>
<evidence type="ECO:0000256" key="5">
    <source>
        <dbReference type="ARBA" id="ARBA00022842"/>
    </source>
</evidence>
<dbReference type="Pfam" id="PF00293">
    <property type="entry name" value="NUDIX"/>
    <property type="match status" value="1"/>
</dbReference>
<feature type="region of interest" description="Disordered" evidence="7">
    <location>
        <begin position="1"/>
        <end position="23"/>
    </location>
</feature>
<evidence type="ECO:0000256" key="1">
    <source>
        <dbReference type="ARBA" id="ARBA00001936"/>
    </source>
</evidence>
<organism evidence="9 10">
    <name type="scientific">Ophiocordyceps australis</name>
    <dbReference type="NCBI Taxonomy" id="1399860"/>
    <lineage>
        <taxon>Eukaryota</taxon>
        <taxon>Fungi</taxon>
        <taxon>Dikarya</taxon>
        <taxon>Ascomycota</taxon>
        <taxon>Pezizomycotina</taxon>
        <taxon>Sordariomycetes</taxon>
        <taxon>Hypocreomycetidae</taxon>
        <taxon>Hypocreales</taxon>
        <taxon>Ophiocordycipitaceae</taxon>
        <taxon>Ophiocordyceps</taxon>
    </lineage>
</organism>
<dbReference type="CDD" id="cd18870">
    <property type="entry name" value="NUDIX_AcylCoAdiphos_Nudt19"/>
    <property type="match status" value="1"/>
</dbReference>
<evidence type="ECO:0000256" key="2">
    <source>
        <dbReference type="ARBA" id="ARBA00001946"/>
    </source>
</evidence>
<dbReference type="InterPro" id="IPR000086">
    <property type="entry name" value="NUDIX_hydrolase_dom"/>
</dbReference>
<dbReference type="GO" id="GO:0005739">
    <property type="term" value="C:mitochondrion"/>
    <property type="evidence" value="ECO:0007669"/>
    <property type="project" value="TreeGrafter"/>
</dbReference>
<proteinExistence type="predicted"/>
<comment type="caution">
    <text evidence="9">The sequence shown here is derived from an EMBL/GenBank/DDBJ whole genome shotgun (WGS) entry which is preliminary data.</text>
</comment>
<keyword evidence="3" id="KW-0479">Metal-binding</keyword>
<dbReference type="Gene3D" id="3.90.79.10">
    <property type="entry name" value="Nucleoside Triphosphate Pyrophosphohydrolase"/>
    <property type="match status" value="1"/>
</dbReference>
<evidence type="ECO:0000313" key="10">
    <source>
        <dbReference type="Proteomes" id="UP000226192"/>
    </source>
</evidence>
<evidence type="ECO:0000256" key="6">
    <source>
        <dbReference type="ARBA" id="ARBA00023211"/>
    </source>
</evidence>
<dbReference type="GO" id="GO:0046872">
    <property type="term" value="F:metal ion binding"/>
    <property type="evidence" value="ECO:0007669"/>
    <property type="project" value="UniProtKB-KW"/>
</dbReference>
<keyword evidence="4" id="KW-0378">Hydrolase</keyword>
<feature type="compositionally biased region" description="Polar residues" evidence="7">
    <location>
        <begin position="1"/>
        <end position="14"/>
    </location>
</feature>
<name>A0A2C5YJ68_9HYPO</name>
<dbReference type="PANTHER" id="PTHR12318">
    <property type="entry name" value="TESTOSTERONE-REGULATED PROTEIN RP2"/>
    <property type="match status" value="1"/>
</dbReference>
<protein>
    <recommendedName>
        <fullName evidence="8">Nudix hydrolase domain-containing protein</fullName>
    </recommendedName>
</protein>
<feature type="domain" description="Nudix hydrolase" evidence="8">
    <location>
        <begin position="21"/>
        <end position="229"/>
    </location>
</feature>
<dbReference type="SUPFAM" id="SSF55811">
    <property type="entry name" value="Nudix"/>
    <property type="match status" value="1"/>
</dbReference>
<dbReference type="InterPro" id="IPR015797">
    <property type="entry name" value="NUDIX_hydrolase-like_dom_sf"/>
</dbReference>
<dbReference type="InterPro" id="IPR039121">
    <property type="entry name" value="NUDT19"/>
</dbReference>
<comment type="cofactor">
    <cofactor evidence="1">
        <name>Mn(2+)</name>
        <dbReference type="ChEBI" id="CHEBI:29035"/>
    </cofactor>
</comment>
<evidence type="ECO:0000313" key="9">
    <source>
        <dbReference type="EMBL" id="PHH67352.1"/>
    </source>
</evidence>
<dbReference type="AlphaFoldDB" id="A0A2C5YJ68"/>
<dbReference type="PANTHER" id="PTHR12318:SF0">
    <property type="entry name" value="ACYL-COENZYME A DIPHOSPHATASE NUDT19"/>
    <property type="match status" value="1"/>
</dbReference>
<dbReference type="OrthoDB" id="1695362at2759"/>
<accession>A0A2C5YJ68</accession>
<dbReference type="Proteomes" id="UP000226192">
    <property type="component" value="Unassembled WGS sequence"/>
</dbReference>
<reference evidence="9 10" key="1">
    <citation type="submission" date="2017-06" db="EMBL/GenBank/DDBJ databases">
        <title>Ant-infecting Ophiocordyceps genomes reveal a high diversity of potential behavioral manipulation genes and a possible major role for enterotoxins.</title>
        <authorList>
            <person name="De Bekker C."/>
            <person name="Evans H.C."/>
            <person name="Brachmann A."/>
            <person name="Hughes D.P."/>
        </authorList>
    </citation>
    <scope>NUCLEOTIDE SEQUENCE [LARGE SCALE GENOMIC DNA]</scope>
    <source>
        <strain evidence="9 10">Map64</strain>
    </source>
</reference>
<gene>
    <name evidence="9" type="ORF">CDD81_118</name>
</gene>
<evidence type="ECO:0000256" key="4">
    <source>
        <dbReference type="ARBA" id="ARBA00022801"/>
    </source>
</evidence>
<evidence type="ECO:0000256" key="7">
    <source>
        <dbReference type="SAM" id="MobiDB-lite"/>
    </source>
</evidence>
<keyword evidence="6" id="KW-0464">Manganese</keyword>
<dbReference type="EMBL" id="NJET01000001">
    <property type="protein sequence ID" value="PHH67352.1"/>
    <property type="molecule type" value="Genomic_DNA"/>
</dbReference>
<keyword evidence="10" id="KW-1185">Reference proteome</keyword>
<sequence>MSSGKQSRPASTSSAKREVPDARPSASIMVISARNEVLLLHRVGSSTSFASAHVFPGGNLDSFHEGANVPGPESPERHRDGPAYRLGAIRECFEETGILLALNSADGRLVNLSSDTRDEARRNIHQNKVVFGDWVASLGAVPDTDNLIPFTRWITPAALRKRFTTQMYLYFLPISSTSPSEMLIPTPDGGIEHTAALFAPATRWLSQASAGQIILFPPQCYLLTLLARFLLGPGAGLEEGPAHCTAQRRRLLAFLRRVPTAKADKEHPTARIPWADKVMSPYHILVRRDGRVVLGLEKPGLELQGTQRGGDMERVILVKHGNNGPQGVEVQSRVDVLEQERAAGQEFKL</sequence>
<evidence type="ECO:0000259" key="8">
    <source>
        <dbReference type="PROSITE" id="PS51462"/>
    </source>
</evidence>
<comment type="cofactor">
    <cofactor evidence="2">
        <name>Mg(2+)</name>
        <dbReference type="ChEBI" id="CHEBI:18420"/>
    </cofactor>
</comment>
<evidence type="ECO:0000256" key="3">
    <source>
        <dbReference type="ARBA" id="ARBA00022723"/>
    </source>
</evidence>
<dbReference type="GO" id="GO:0016818">
    <property type="term" value="F:hydrolase activity, acting on acid anhydrides, in phosphorus-containing anhydrides"/>
    <property type="evidence" value="ECO:0007669"/>
    <property type="project" value="InterPro"/>
</dbReference>
<keyword evidence="5" id="KW-0460">Magnesium</keyword>